<sequence length="74" mass="7837">MKKTGSTELAFSKTKLIWGTLLGLIFITASLFLRLSGISSKGSDLEHTYKLSNLATPASNSPIETLTAPSVLAP</sequence>
<keyword evidence="1" id="KW-0472">Membrane</keyword>
<organism evidence="2 3">
    <name type="scientific">Candidatus Gottesmanbacteria bacterium RIFCSPLOWO2_01_FULL_42_22</name>
    <dbReference type="NCBI Taxonomy" id="1798391"/>
    <lineage>
        <taxon>Bacteria</taxon>
        <taxon>Candidatus Gottesmaniibacteriota</taxon>
    </lineage>
</organism>
<name>A0A1F6BE44_9BACT</name>
<feature type="transmembrane region" description="Helical" evidence="1">
    <location>
        <begin position="16"/>
        <end position="35"/>
    </location>
</feature>
<proteinExistence type="predicted"/>
<evidence type="ECO:0000313" key="2">
    <source>
        <dbReference type="EMBL" id="OGG35032.1"/>
    </source>
</evidence>
<comment type="caution">
    <text evidence="2">The sequence shown here is derived from an EMBL/GenBank/DDBJ whole genome shotgun (WGS) entry which is preliminary data.</text>
</comment>
<evidence type="ECO:0000313" key="3">
    <source>
        <dbReference type="Proteomes" id="UP000176228"/>
    </source>
</evidence>
<dbReference type="Proteomes" id="UP000176228">
    <property type="component" value="Unassembled WGS sequence"/>
</dbReference>
<evidence type="ECO:0000256" key="1">
    <source>
        <dbReference type="SAM" id="Phobius"/>
    </source>
</evidence>
<dbReference type="AlphaFoldDB" id="A0A1F6BE44"/>
<reference evidence="2 3" key="1">
    <citation type="journal article" date="2016" name="Nat. Commun.">
        <title>Thousands of microbial genomes shed light on interconnected biogeochemical processes in an aquifer system.</title>
        <authorList>
            <person name="Anantharaman K."/>
            <person name="Brown C.T."/>
            <person name="Hug L.A."/>
            <person name="Sharon I."/>
            <person name="Castelle C.J."/>
            <person name="Probst A.J."/>
            <person name="Thomas B.C."/>
            <person name="Singh A."/>
            <person name="Wilkins M.J."/>
            <person name="Karaoz U."/>
            <person name="Brodie E.L."/>
            <person name="Williams K.H."/>
            <person name="Hubbard S.S."/>
            <person name="Banfield J.F."/>
        </authorList>
    </citation>
    <scope>NUCLEOTIDE SEQUENCE [LARGE SCALE GENOMIC DNA]</scope>
</reference>
<keyword evidence="1" id="KW-0812">Transmembrane</keyword>
<gene>
    <name evidence="2" type="ORF">A2968_00170</name>
</gene>
<keyword evidence="1" id="KW-1133">Transmembrane helix</keyword>
<accession>A0A1F6BE44</accession>
<protein>
    <submittedName>
        <fullName evidence="2">Uncharacterized protein</fullName>
    </submittedName>
</protein>
<dbReference type="EMBL" id="MFJU01000028">
    <property type="protein sequence ID" value="OGG35032.1"/>
    <property type="molecule type" value="Genomic_DNA"/>
</dbReference>